<dbReference type="Proteomes" id="UP000825935">
    <property type="component" value="Chromosome 11"/>
</dbReference>
<evidence type="ECO:0000256" key="8">
    <source>
        <dbReference type="ARBA" id="ARBA00047899"/>
    </source>
</evidence>
<evidence type="ECO:0000313" key="12">
    <source>
        <dbReference type="EMBL" id="KAH7424567.1"/>
    </source>
</evidence>
<dbReference type="Gene3D" id="3.30.200.20">
    <property type="entry name" value="Phosphorylase Kinase, domain 1"/>
    <property type="match status" value="1"/>
</dbReference>
<comment type="caution">
    <text evidence="12">The sequence shown here is derived from an EMBL/GenBank/DDBJ whole genome shotgun (WGS) entry which is preliminary data.</text>
</comment>
<dbReference type="EC" id="2.7.11.1" evidence="2"/>
<organism evidence="12 13">
    <name type="scientific">Ceratopteris richardii</name>
    <name type="common">Triangle waterfern</name>
    <dbReference type="NCBI Taxonomy" id="49495"/>
    <lineage>
        <taxon>Eukaryota</taxon>
        <taxon>Viridiplantae</taxon>
        <taxon>Streptophyta</taxon>
        <taxon>Embryophyta</taxon>
        <taxon>Tracheophyta</taxon>
        <taxon>Polypodiopsida</taxon>
        <taxon>Polypodiidae</taxon>
        <taxon>Polypodiales</taxon>
        <taxon>Pteridineae</taxon>
        <taxon>Pteridaceae</taxon>
        <taxon>Parkerioideae</taxon>
        <taxon>Ceratopteris</taxon>
    </lineage>
</organism>
<comment type="similarity">
    <text evidence="1">Belongs to the protein kinase superfamily. TKL Ser/Thr protein kinase family. RAF subfamily.</text>
</comment>
<evidence type="ECO:0000256" key="5">
    <source>
        <dbReference type="ARBA" id="ARBA00022741"/>
    </source>
</evidence>
<protein>
    <recommendedName>
        <fullName evidence="2">non-specific serine/threonine protein kinase</fullName>
        <ecNumber evidence="2">2.7.11.1</ecNumber>
    </recommendedName>
</protein>
<keyword evidence="7" id="KW-0067">ATP-binding</keyword>
<accession>A0A8T2TMI7</accession>
<dbReference type="InterPro" id="IPR008271">
    <property type="entry name" value="Ser/Thr_kinase_AS"/>
</dbReference>
<reference evidence="12" key="1">
    <citation type="submission" date="2021-08" db="EMBL/GenBank/DDBJ databases">
        <title>WGS assembly of Ceratopteris richardii.</title>
        <authorList>
            <person name="Marchant D.B."/>
            <person name="Chen G."/>
            <person name="Jenkins J."/>
            <person name="Shu S."/>
            <person name="Leebens-Mack J."/>
            <person name="Grimwood J."/>
            <person name="Schmutz J."/>
            <person name="Soltis P."/>
            <person name="Soltis D."/>
            <person name="Chen Z.-H."/>
        </authorList>
    </citation>
    <scope>NUCLEOTIDE SEQUENCE</scope>
    <source>
        <strain evidence="12">Whitten #5841</strain>
        <tissue evidence="12">Leaf</tissue>
    </source>
</reference>
<dbReference type="InterPro" id="IPR001245">
    <property type="entry name" value="Ser-Thr/Tyr_kinase_cat_dom"/>
</dbReference>
<keyword evidence="3" id="KW-0723">Serine/threonine-protein kinase</keyword>
<name>A0A8T2TMI7_CERRI</name>
<evidence type="ECO:0000256" key="9">
    <source>
        <dbReference type="ARBA" id="ARBA00048679"/>
    </source>
</evidence>
<evidence type="ECO:0000256" key="2">
    <source>
        <dbReference type="ARBA" id="ARBA00012513"/>
    </source>
</evidence>
<dbReference type="GO" id="GO:0005524">
    <property type="term" value="F:ATP binding"/>
    <property type="evidence" value="ECO:0007669"/>
    <property type="project" value="UniProtKB-KW"/>
</dbReference>
<evidence type="ECO:0000256" key="1">
    <source>
        <dbReference type="ARBA" id="ARBA00010507"/>
    </source>
</evidence>
<keyword evidence="6" id="KW-0418">Kinase</keyword>
<dbReference type="FunFam" id="3.30.200.20:FF:000060">
    <property type="entry name" value="Serine/threonine-protein kinase isoform 1"/>
    <property type="match status" value="1"/>
</dbReference>
<dbReference type="PROSITE" id="PS00108">
    <property type="entry name" value="PROTEIN_KINASE_ST"/>
    <property type="match status" value="1"/>
</dbReference>
<dbReference type="CDD" id="cd13999">
    <property type="entry name" value="STKc_MAP3K-like"/>
    <property type="match status" value="1"/>
</dbReference>
<evidence type="ECO:0000313" key="13">
    <source>
        <dbReference type="Proteomes" id="UP000825935"/>
    </source>
</evidence>
<dbReference type="SMART" id="SM00220">
    <property type="entry name" value="S_TKc"/>
    <property type="match status" value="1"/>
</dbReference>
<evidence type="ECO:0000256" key="7">
    <source>
        <dbReference type="ARBA" id="ARBA00022840"/>
    </source>
</evidence>
<dbReference type="PRINTS" id="PR00109">
    <property type="entry name" value="TYRKINASE"/>
</dbReference>
<keyword evidence="5" id="KW-0547">Nucleotide-binding</keyword>
<evidence type="ECO:0000256" key="3">
    <source>
        <dbReference type="ARBA" id="ARBA00022527"/>
    </source>
</evidence>
<dbReference type="OrthoDB" id="4062651at2759"/>
<dbReference type="PROSITE" id="PS50011">
    <property type="entry name" value="PROTEIN_KINASE_DOM"/>
    <property type="match status" value="1"/>
</dbReference>
<dbReference type="PANTHER" id="PTHR44329">
    <property type="entry name" value="SERINE/THREONINE-PROTEIN KINASE TNNI3K-RELATED"/>
    <property type="match status" value="1"/>
</dbReference>
<keyword evidence="4" id="KW-0808">Transferase</keyword>
<evidence type="ECO:0000256" key="10">
    <source>
        <dbReference type="SAM" id="MobiDB-lite"/>
    </source>
</evidence>
<dbReference type="AlphaFoldDB" id="A0A8T2TMI7"/>
<gene>
    <name evidence="12" type="ORF">KP509_11G013700</name>
</gene>
<proteinExistence type="inferred from homology"/>
<evidence type="ECO:0000259" key="11">
    <source>
        <dbReference type="PROSITE" id="PS50011"/>
    </source>
</evidence>
<dbReference type="InterPro" id="IPR011009">
    <property type="entry name" value="Kinase-like_dom_sf"/>
</dbReference>
<dbReference type="Gene3D" id="1.10.510.10">
    <property type="entry name" value="Transferase(Phosphotransferase) domain 1"/>
    <property type="match status" value="1"/>
</dbReference>
<comment type="catalytic activity">
    <reaction evidence="9">
        <text>L-seryl-[protein] + ATP = O-phospho-L-seryl-[protein] + ADP + H(+)</text>
        <dbReference type="Rhea" id="RHEA:17989"/>
        <dbReference type="Rhea" id="RHEA-COMP:9863"/>
        <dbReference type="Rhea" id="RHEA-COMP:11604"/>
        <dbReference type="ChEBI" id="CHEBI:15378"/>
        <dbReference type="ChEBI" id="CHEBI:29999"/>
        <dbReference type="ChEBI" id="CHEBI:30616"/>
        <dbReference type="ChEBI" id="CHEBI:83421"/>
        <dbReference type="ChEBI" id="CHEBI:456216"/>
        <dbReference type="EC" id="2.7.11.1"/>
    </reaction>
</comment>
<dbReference type="SUPFAM" id="SSF56112">
    <property type="entry name" value="Protein kinase-like (PK-like)"/>
    <property type="match status" value="1"/>
</dbReference>
<comment type="catalytic activity">
    <reaction evidence="8">
        <text>L-threonyl-[protein] + ATP = O-phospho-L-threonyl-[protein] + ADP + H(+)</text>
        <dbReference type="Rhea" id="RHEA:46608"/>
        <dbReference type="Rhea" id="RHEA-COMP:11060"/>
        <dbReference type="Rhea" id="RHEA-COMP:11605"/>
        <dbReference type="ChEBI" id="CHEBI:15378"/>
        <dbReference type="ChEBI" id="CHEBI:30013"/>
        <dbReference type="ChEBI" id="CHEBI:30616"/>
        <dbReference type="ChEBI" id="CHEBI:61977"/>
        <dbReference type="ChEBI" id="CHEBI:456216"/>
        <dbReference type="EC" id="2.7.11.1"/>
    </reaction>
</comment>
<evidence type="ECO:0000256" key="4">
    <source>
        <dbReference type="ARBA" id="ARBA00022679"/>
    </source>
</evidence>
<sequence>MKHEDSPPSWILRTHFSRSVCYRSSICSDASLFSIPREPLCEVADASTFDNTSERDIAFIAPALSFDVFCGSFVESRDTGNVETSQTVYMENENEPGESLFSFPSSGATCSDGVCRSPSSCESSAPDSRLSSPSRDDRNGISSLNSTHRFRTIAGDNPSITPPRRSSSFNNILRKHGGIQGCTSSASSPSGGCTSKLSMRDSLRASPVGTLNCSPTSSHDTLLTYNNNSAHPHMNCLDLAKKSSSGSQVKRDMARALSWSDHLASGTGNERAVLSSEIWMIDLSQLLLGERFATGMHSRIYHGMYQNMSIAVKIIHQPDENQSLAGRLEKAFMQEVNTLSSLQHPNIVKFIAACKKPPVLCVITEYLSGGSLRAFLHKREGKLLPIPHVLRLALDITYAMEYLHAKGIVHRDLKSENLVLGENDCIKVLDFGVSCFESDCNSDVHDLGTYRWMAPEMLSQKPYTRKVDVYSFGIVLWELLTTRLPYEEMGAVQAAYCVIHKNARPQIPADCPDFLKDLICLCWSANPADRPEFWEILGILNKGMLSVPNV</sequence>
<feature type="region of interest" description="Disordered" evidence="10">
    <location>
        <begin position="118"/>
        <end position="171"/>
    </location>
</feature>
<feature type="compositionally biased region" description="Low complexity" evidence="10">
    <location>
        <begin position="118"/>
        <end position="133"/>
    </location>
</feature>
<dbReference type="EMBL" id="CM035416">
    <property type="protein sequence ID" value="KAH7424567.1"/>
    <property type="molecule type" value="Genomic_DNA"/>
</dbReference>
<dbReference type="Pfam" id="PF07714">
    <property type="entry name" value="PK_Tyr_Ser-Thr"/>
    <property type="match status" value="1"/>
</dbReference>
<keyword evidence="13" id="KW-1185">Reference proteome</keyword>
<dbReference type="GO" id="GO:0004674">
    <property type="term" value="F:protein serine/threonine kinase activity"/>
    <property type="evidence" value="ECO:0007669"/>
    <property type="project" value="UniProtKB-KW"/>
</dbReference>
<dbReference type="PANTHER" id="PTHR44329:SF277">
    <property type="entry name" value="SERINE_THREONINE-PROTEIN KINASE HT1-LIKE"/>
    <property type="match status" value="1"/>
</dbReference>
<feature type="domain" description="Protein kinase" evidence="11">
    <location>
        <begin position="286"/>
        <end position="545"/>
    </location>
</feature>
<evidence type="ECO:0000256" key="6">
    <source>
        <dbReference type="ARBA" id="ARBA00022777"/>
    </source>
</evidence>
<dbReference type="InterPro" id="IPR051681">
    <property type="entry name" value="Ser/Thr_Kinases-Pseudokinases"/>
</dbReference>
<dbReference type="InterPro" id="IPR000719">
    <property type="entry name" value="Prot_kinase_dom"/>
</dbReference>